<dbReference type="InterPro" id="IPR016169">
    <property type="entry name" value="FAD-bd_PCMH_sub2"/>
</dbReference>
<evidence type="ECO:0000256" key="2">
    <source>
        <dbReference type="ARBA" id="ARBA00006337"/>
    </source>
</evidence>
<keyword evidence="7 9" id="KW-0129">CBS domain</keyword>
<feature type="domain" description="CBS" evidence="12">
    <location>
        <begin position="194"/>
        <end position="253"/>
    </location>
</feature>
<evidence type="ECO:0000259" key="13">
    <source>
        <dbReference type="PROSITE" id="PS51846"/>
    </source>
</evidence>
<dbReference type="AlphaFoldDB" id="A0A940DJ40"/>
<evidence type="ECO:0000256" key="4">
    <source>
        <dbReference type="ARBA" id="ARBA00022692"/>
    </source>
</evidence>
<feature type="domain" description="CBS" evidence="12">
    <location>
        <begin position="258"/>
        <end position="315"/>
    </location>
</feature>
<dbReference type="GO" id="GO:0050660">
    <property type="term" value="F:flavin adenine dinucleotide binding"/>
    <property type="evidence" value="ECO:0007669"/>
    <property type="project" value="InterPro"/>
</dbReference>
<keyword evidence="3" id="KW-1003">Cell membrane</keyword>
<dbReference type="InterPro" id="IPR046342">
    <property type="entry name" value="CBS_dom_sf"/>
</dbReference>
<dbReference type="InterPro" id="IPR000644">
    <property type="entry name" value="CBS_dom"/>
</dbReference>
<organism evidence="14 15">
    <name type="scientific">Candidatus Aphodosoma intestinipullorum</name>
    <dbReference type="NCBI Taxonomy" id="2840674"/>
    <lineage>
        <taxon>Bacteria</taxon>
        <taxon>Pseudomonadati</taxon>
        <taxon>Bacteroidota</taxon>
        <taxon>Bacteroidia</taxon>
        <taxon>Bacteroidales</taxon>
        <taxon>Candidatus Aphodosoma</taxon>
    </lineage>
</organism>
<dbReference type="SMART" id="SM01091">
    <property type="entry name" value="CorC_HlyC"/>
    <property type="match status" value="1"/>
</dbReference>
<dbReference type="PANTHER" id="PTHR22777:SF32">
    <property type="entry name" value="UPF0053 INNER MEMBRANE PROTEIN YFJD"/>
    <property type="match status" value="1"/>
</dbReference>
<feature type="domain" description="CNNM transmembrane" evidence="13">
    <location>
        <begin position="1"/>
        <end position="179"/>
    </location>
</feature>
<comment type="similarity">
    <text evidence="2">Belongs to the UPF0053 family.</text>
</comment>
<keyword evidence="5" id="KW-0677">Repeat</keyword>
<dbReference type="Pfam" id="PF00571">
    <property type="entry name" value="CBS"/>
    <property type="match status" value="2"/>
</dbReference>
<evidence type="ECO:0000256" key="9">
    <source>
        <dbReference type="PROSITE-ProRule" id="PRU00703"/>
    </source>
</evidence>
<reference evidence="14" key="2">
    <citation type="journal article" date="2021" name="PeerJ">
        <title>Extensive microbial diversity within the chicken gut microbiome revealed by metagenomics and culture.</title>
        <authorList>
            <person name="Gilroy R."/>
            <person name="Ravi A."/>
            <person name="Getino M."/>
            <person name="Pursley I."/>
            <person name="Horton D.L."/>
            <person name="Alikhan N.F."/>
            <person name="Baker D."/>
            <person name="Gharbi K."/>
            <person name="Hall N."/>
            <person name="Watson M."/>
            <person name="Adriaenssens E.M."/>
            <person name="Foster-Nyarko E."/>
            <person name="Jarju S."/>
            <person name="Secka A."/>
            <person name="Antonio M."/>
            <person name="Oren A."/>
            <person name="Chaudhuri R.R."/>
            <person name="La Ragione R."/>
            <person name="Hildebrand F."/>
            <person name="Pallen M.J."/>
        </authorList>
    </citation>
    <scope>NUCLEOTIDE SEQUENCE</scope>
    <source>
        <strain evidence="14">3924</strain>
    </source>
</reference>
<evidence type="ECO:0000313" key="15">
    <source>
        <dbReference type="Proteomes" id="UP000712007"/>
    </source>
</evidence>
<keyword evidence="8 10" id="KW-0472">Membrane</keyword>
<dbReference type="PROSITE" id="PS51371">
    <property type="entry name" value="CBS"/>
    <property type="match status" value="2"/>
</dbReference>
<comment type="subcellular location">
    <subcellularLocation>
        <location evidence="1">Cell membrane</location>
        <topology evidence="1">Multi-pass membrane protein</topology>
    </subcellularLocation>
</comment>
<feature type="transmembrane region" description="Helical" evidence="11">
    <location>
        <begin position="47"/>
        <end position="73"/>
    </location>
</feature>
<dbReference type="PROSITE" id="PS51846">
    <property type="entry name" value="CNNM"/>
    <property type="match status" value="1"/>
</dbReference>
<feature type="transmembrane region" description="Helical" evidence="11">
    <location>
        <begin position="79"/>
        <end position="98"/>
    </location>
</feature>
<dbReference type="FunFam" id="3.10.580.10:FF:000002">
    <property type="entry name" value="Magnesium/cobalt efflux protein CorC"/>
    <property type="match status" value="1"/>
</dbReference>
<dbReference type="Pfam" id="PF03471">
    <property type="entry name" value="CorC_HlyC"/>
    <property type="match status" value="1"/>
</dbReference>
<evidence type="ECO:0000259" key="12">
    <source>
        <dbReference type="PROSITE" id="PS51371"/>
    </source>
</evidence>
<protein>
    <submittedName>
        <fullName evidence="14">Gliding motility-associated protein GldE</fullName>
    </submittedName>
</protein>
<dbReference type="PANTHER" id="PTHR22777">
    <property type="entry name" value="HEMOLYSIN-RELATED"/>
    <property type="match status" value="1"/>
</dbReference>
<evidence type="ECO:0000256" key="8">
    <source>
        <dbReference type="ARBA" id="ARBA00023136"/>
    </source>
</evidence>
<dbReference type="InterPro" id="IPR036318">
    <property type="entry name" value="FAD-bd_PCMH-like_sf"/>
</dbReference>
<dbReference type="SUPFAM" id="SSF56176">
    <property type="entry name" value="FAD-binding/transporter-associated domain-like"/>
    <property type="match status" value="1"/>
</dbReference>
<dbReference type="SUPFAM" id="SSF54631">
    <property type="entry name" value="CBS-domain pair"/>
    <property type="match status" value="1"/>
</dbReference>
<name>A0A940DJ40_9BACT</name>
<comment type="caution">
    <text evidence="14">The sequence shown here is derived from an EMBL/GenBank/DDBJ whole genome shotgun (WGS) entry which is preliminary data.</text>
</comment>
<dbReference type="GO" id="GO:0005886">
    <property type="term" value="C:plasma membrane"/>
    <property type="evidence" value="ECO:0007669"/>
    <property type="project" value="UniProtKB-SubCell"/>
</dbReference>
<dbReference type="InterPro" id="IPR044751">
    <property type="entry name" value="Ion_transp-like_CBS"/>
</dbReference>
<dbReference type="InterPro" id="IPR019862">
    <property type="entry name" value="Motility-assoc_prot_GldE"/>
</dbReference>
<evidence type="ECO:0000256" key="7">
    <source>
        <dbReference type="ARBA" id="ARBA00023122"/>
    </source>
</evidence>
<evidence type="ECO:0000256" key="6">
    <source>
        <dbReference type="ARBA" id="ARBA00022989"/>
    </source>
</evidence>
<evidence type="ECO:0000313" key="14">
    <source>
        <dbReference type="EMBL" id="MBO8439416.1"/>
    </source>
</evidence>
<dbReference type="Gene3D" id="3.30.465.10">
    <property type="match status" value="1"/>
</dbReference>
<evidence type="ECO:0000256" key="11">
    <source>
        <dbReference type="SAM" id="Phobius"/>
    </source>
</evidence>
<dbReference type="Proteomes" id="UP000712007">
    <property type="component" value="Unassembled WGS sequence"/>
</dbReference>
<sequence length="416" mass="46732">MLCVSAFVSASEVAFFSLSPQDLNEIEADSSSVGNNIRELRKEPEHLLGTILITNNFVNVAIVMLSTLCLNLTFDFSNAPWLGFLIQTVIITFLLLLFGEIMPKIFASQNPLRMCRRAAGALKRTGKVLRPFTKLLVGSTNIVNRQLSKHKHNSNISIDDLSQALELTSDSIEEDADILKGIVHFGNITAAGVMTSRLDMVTVDINDTFDKVVDCIVEHEYSRMPVLANTYDDIRGILYAKDLIPHLGKGDNFKWQTLIRSAYFVPETKKIDDLLQEFRKNKIHIAIVVDEFGGTSGMVTMEDILEEVVGDISDEYDQEEMQYRKVDDNTYVFEAKILLTDFFKATDIDPAPFADMTGEVDTLAGLILEIKGEIPEEHEVVTYGNCKFEVTAVDDRRIKEVKLTIDRNGDENDEED</sequence>
<keyword evidence="6 10" id="KW-1133">Transmembrane helix</keyword>
<evidence type="ECO:0000256" key="3">
    <source>
        <dbReference type="ARBA" id="ARBA00022475"/>
    </source>
</evidence>
<accession>A0A940DJ40</accession>
<dbReference type="NCBIfam" id="TIGR03520">
    <property type="entry name" value="GldE"/>
    <property type="match status" value="1"/>
</dbReference>
<proteinExistence type="inferred from homology"/>
<gene>
    <name evidence="14" type="primary">gldE</name>
    <name evidence="14" type="ORF">IAC51_02075</name>
</gene>
<dbReference type="Pfam" id="PF01595">
    <property type="entry name" value="CNNM"/>
    <property type="match status" value="1"/>
</dbReference>
<evidence type="ECO:0000256" key="5">
    <source>
        <dbReference type="ARBA" id="ARBA00022737"/>
    </source>
</evidence>
<reference evidence="14" key="1">
    <citation type="submission" date="2020-10" db="EMBL/GenBank/DDBJ databases">
        <authorList>
            <person name="Gilroy R."/>
        </authorList>
    </citation>
    <scope>NUCLEOTIDE SEQUENCE</scope>
    <source>
        <strain evidence="14">3924</strain>
    </source>
</reference>
<dbReference type="EMBL" id="JADIMV010000040">
    <property type="protein sequence ID" value="MBO8439416.1"/>
    <property type="molecule type" value="Genomic_DNA"/>
</dbReference>
<evidence type="ECO:0000256" key="1">
    <source>
        <dbReference type="ARBA" id="ARBA00004651"/>
    </source>
</evidence>
<dbReference type="CDD" id="cd04590">
    <property type="entry name" value="CBS_pair_CorC_HlyC_assoc"/>
    <property type="match status" value="1"/>
</dbReference>
<dbReference type="Gene3D" id="3.10.580.10">
    <property type="entry name" value="CBS-domain"/>
    <property type="match status" value="1"/>
</dbReference>
<dbReference type="InterPro" id="IPR005170">
    <property type="entry name" value="Transptr-assoc_dom"/>
</dbReference>
<keyword evidence="4 10" id="KW-0812">Transmembrane</keyword>
<evidence type="ECO:0000256" key="10">
    <source>
        <dbReference type="PROSITE-ProRule" id="PRU01193"/>
    </source>
</evidence>
<dbReference type="SMART" id="SM00116">
    <property type="entry name" value="CBS"/>
    <property type="match status" value="2"/>
</dbReference>
<dbReference type="InterPro" id="IPR002550">
    <property type="entry name" value="CNNM"/>
</dbReference>